<dbReference type="EMBL" id="BQKI01000012">
    <property type="protein sequence ID" value="GJN06050.1"/>
    <property type="molecule type" value="Genomic_DNA"/>
</dbReference>
<comment type="caution">
    <text evidence="1">The sequence shown here is derived from an EMBL/GenBank/DDBJ whole genome shotgun (WGS) entry which is preliminary data.</text>
</comment>
<keyword evidence="2" id="KW-1185">Reference proteome</keyword>
<reference evidence="1" key="1">
    <citation type="journal article" date="2018" name="DNA Res.">
        <title>Multiple hybrid de novo genome assembly of finger millet, an orphan allotetraploid crop.</title>
        <authorList>
            <person name="Hatakeyama M."/>
            <person name="Aluri S."/>
            <person name="Balachadran M.T."/>
            <person name="Sivarajan S.R."/>
            <person name="Patrignani A."/>
            <person name="Gruter S."/>
            <person name="Poveda L."/>
            <person name="Shimizu-Inatsugi R."/>
            <person name="Baeten J."/>
            <person name="Francoijs K.J."/>
            <person name="Nataraja K.N."/>
            <person name="Reddy Y.A.N."/>
            <person name="Phadnis S."/>
            <person name="Ravikumar R.L."/>
            <person name="Schlapbach R."/>
            <person name="Sreeman S.M."/>
            <person name="Shimizu K.K."/>
        </authorList>
    </citation>
    <scope>NUCLEOTIDE SEQUENCE</scope>
</reference>
<gene>
    <name evidence="1" type="primary">ga23735</name>
    <name evidence="1" type="ORF">PR202_ga23735</name>
</gene>
<sequence>MIIIFGALIAQEYILPNLHIGLISTDSLPLNPGDDCGSHGHLPNASSSSGWQYATAVGLQIN</sequence>
<evidence type="ECO:0000313" key="1">
    <source>
        <dbReference type="EMBL" id="GJN06050.1"/>
    </source>
</evidence>
<accession>A0AAV5D6M3</accession>
<dbReference type="AlphaFoldDB" id="A0AAV5D6M3"/>
<protein>
    <submittedName>
        <fullName evidence="1">Uncharacterized protein</fullName>
    </submittedName>
</protein>
<proteinExistence type="predicted"/>
<evidence type="ECO:0000313" key="2">
    <source>
        <dbReference type="Proteomes" id="UP001054889"/>
    </source>
</evidence>
<dbReference type="Proteomes" id="UP001054889">
    <property type="component" value="Unassembled WGS sequence"/>
</dbReference>
<name>A0AAV5D6M3_ELECO</name>
<organism evidence="1 2">
    <name type="scientific">Eleusine coracana subsp. coracana</name>
    <dbReference type="NCBI Taxonomy" id="191504"/>
    <lineage>
        <taxon>Eukaryota</taxon>
        <taxon>Viridiplantae</taxon>
        <taxon>Streptophyta</taxon>
        <taxon>Embryophyta</taxon>
        <taxon>Tracheophyta</taxon>
        <taxon>Spermatophyta</taxon>
        <taxon>Magnoliopsida</taxon>
        <taxon>Liliopsida</taxon>
        <taxon>Poales</taxon>
        <taxon>Poaceae</taxon>
        <taxon>PACMAD clade</taxon>
        <taxon>Chloridoideae</taxon>
        <taxon>Cynodonteae</taxon>
        <taxon>Eleusininae</taxon>
        <taxon>Eleusine</taxon>
    </lineage>
</organism>
<reference evidence="1" key="2">
    <citation type="submission" date="2021-12" db="EMBL/GenBank/DDBJ databases">
        <title>Resequencing data analysis of finger millet.</title>
        <authorList>
            <person name="Hatakeyama M."/>
            <person name="Aluri S."/>
            <person name="Balachadran M.T."/>
            <person name="Sivarajan S.R."/>
            <person name="Poveda L."/>
            <person name="Shimizu-Inatsugi R."/>
            <person name="Schlapbach R."/>
            <person name="Sreeman S.M."/>
            <person name="Shimizu K.K."/>
        </authorList>
    </citation>
    <scope>NUCLEOTIDE SEQUENCE</scope>
</reference>